<name>A0A853A0B1_9ACTN</name>
<evidence type="ECO:0000313" key="3">
    <source>
        <dbReference type="Proteomes" id="UP000567795"/>
    </source>
</evidence>
<evidence type="ECO:0000256" key="1">
    <source>
        <dbReference type="SAM" id="MobiDB-lite"/>
    </source>
</evidence>
<feature type="compositionally biased region" description="Pro residues" evidence="1">
    <location>
        <begin position="14"/>
        <end position="25"/>
    </location>
</feature>
<dbReference type="EMBL" id="JACBZD010000001">
    <property type="protein sequence ID" value="NYI06900.1"/>
    <property type="molecule type" value="Genomic_DNA"/>
</dbReference>
<gene>
    <name evidence="2" type="ORF">FHU37_003843</name>
</gene>
<comment type="caution">
    <text evidence="2">The sequence shown here is derived from an EMBL/GenBank/DDBJ whole genome shotgun (WGS) entry which is preliminary data.</text>
</comment>
<organism evidence="2 3">
    <name type="scientific">Allostreptomyces psammosilenae</name>
    <dbReference type="NCBI Taxonomy" id="1892865"/>
    <lineage>
        <taxon>Bacteria</taxon>
        <taxon>Bacillati</taxon>
        <taxon>Actinomycetota</taxon>
        <taxon>Actinomycetes</taxon>
        <taxon>Kitasatosporales</taxon>
        <taxon>Streptomycetaceae</taxon>
        <taxon>Allostreptomyces</taxon>
    </lineage>
</organism>
<reference evidence="2 3" key="1">
    <citation type="submission" date="2020-07" db="EMBL/GenBank/DDBJ databases">
        <title>Sequencing the genomes of 1000 actinobacteria strains.</title>
        <authorList>
            <person name="Klenk H.-P."/>
        </authorList>
    </citation>
    <scope>NUCLEOTIDE SEQUENCE [LARGE SCALE GENOMIC DNA]</scope>
    <source>
        <strain evidence="2 3">DSM 42178</strain>
    </source>
</reference>
<feature type="compositionally biased region" description="Gly residues" evidence="1">
    <location>
        <begin position="30"/>
        <end position="40"/>
    </location>
</feature>
<dbReference type="AlphaFoldDB" id="A0A853A0B1"/>
<dbReference type="Proteomes" id="UP000567795">
    <property type="component" value="Unassembled WGS sequence"/>
</dbReference>
<feature type="region of interest" description="Disordered" evidence="1">
    <location>
        <begin position="1"/>
        <end position="40"/>
    </location>
</feature>
<accession>A0A853A0B1</accession>
<sequence length="40" mass="4028">MGKFLDPNGHVFEPPAPAPAPPPPSESGADNGGSDEGVER</sequence>
<evidence type="ECO:0000313" key="2">
    <source>
        <dbReference type="EMBL" id="NYI06900.1"/>
    </source>
</evidence>
<keyword evidence="3" id="KW-1185">Reference proteome</keyword>
<protein>
    <submittedName>
        <fullName evidence="2">Uncharacterized protein</fullName>
    </submittedName>
</protein>
<proteinExistence type="predicted"/>